<organism evidence="2 3">
    <name type="scientific">Rhodococcus gannanensis</name>
    <dbReference type="NCBI Taxonomy" id="1960308"/>
    <lineage>
        <taxon>Bacteria</taxon>
        <taxon>Bacillati</taxon>
        <taxon>Actinomycetota</taxon>
        <taxon>Actinomycetes</taxon>
        <taxon>Mycobacteriales</taxon>
        <taxon>Nocardiaceae</taxon>
        <taxon>Rhodococcus</taxon>
    </lineage>
</organism>
<dbReference type="PROSITE" id="PS51257">
    <property type="entry name" value="PROKAR_LIPOPROTEIN"/>
    <property type="match status" value="1"/>
</dbReference>
<dbReference type="InterPro" id="IPR024520">
    <property type="entry name" value="DUF3558"/>
</dbReference>
<feature type="signal peptide" evidence="1">
    <location>
        <begin position="1"/>
        <end position="25"/>
    </location>
</feature>
<evidence type="ECO:0000313" key="3">
    <source>
        <dbReference type="Proteomes" id="UP001597286"/>
    </source>
</evidence>
<dbReference type="Proteomes" id="UP001597286">
    <property type="component" value="Unassembled WGS sequence"/>
</dbReference>
<dbReference type="EMBL" id="JBHUFB010000008">
    <property type="protein sequence ID" value="MFD1811800.1"/>
    <property type="molecule type" value="Genomic_DNA"/>
</dbReference>
<gene>
    <name evidence="2" type="ORF">ACFSJG_06200</name>
</gene>
<sequence>MRKSVGLLACAAALVAGCGTVSGQAEPVGSAVGESPFEPCDDIPDGVIRELGFDPATEARDIMGVKQPGRNICFWNGGAGYLSVESNLDGLAAIRQDPSFLDIREIDISGQSGLAFSHEGYREGRNCYAATETDAGLLMVSVTVDPVSSNACQAAHSAAVAFLTYTSE</sequence>
<name>A0ABW4P2Z3_9NOCA</name>
<evidence type="ECO:0000256" key="1">
    <source>
        <dbReference type="SAM" id="SignalP"/>
    </source>
</evidence>
<dbReference type="Pfam" id="PF12079">
    <property type="entry name" value="DUF3558"/>
    <property type="match status" value="1"/>
</dbReference>
<dbReference type="RefSeq" id="WP_378484341.1">
    <property type="nucleotide sequence ID" value="NZ_JBHUFB010000008.1"/>
</dbReference>
<keyword evidence="1" id="KW-0732">Signal</keyword>
<accession>A0ABW4P2Z3</accession>
<comment type="caution">
    <text evidence="2">The sequence shown here is derived from an EMBL/GenBank/DDBJ whole genome shotgun (WGS) entry which is preliminary data.</text>
</comment>
<feature type="chain" id="PRO_5045851357" evidence="1">
    <location>
        <begin position="26"/>
        <end position="168"/>
    </location>
</feature>
<reference evidence="3" key="1">
    <citation type="journal article" date="2019" name="Int. J. Syst. Evol. Microbiol.">
        <title>The Global Catalogue of Microorganisms (GCM) 10K type strain sequencing project: providing services to taxonomists for standard genome sequencing and annotation.</title>
        <authorList>
            <consortium name="The Broad Institute Genomics Platform"/>
            <consortium name="The Broad Institute Genome Sequencing Center for Infectious Disease"/>
            <person name="Wu L."/>
            <person name="Ma J."/>
        </authorList>
    </citation>
    <scope>NUCLEOTIDE SEQUENCE [LARGE SCALE GENOMIC DNA]</scope>
    <source>
        <strain evidence="3">DT72</strain>
    </source>
</reference>
<protein>
    <submittedName>
        <fullName evidence="2">DUF3558 family protein</fullName>
    </submittedName>
</protein>
<evidence type="ECO:0000313" key="2">
    <source>
        <dbReference type="EMBL" id="MFD1811800.1"/>
    </source>
</evidence>
<proteinExistence type="predicted"/>
<keyword evidence="3" id="KW-1185">Reference proteome</keyword>